<dbReference type="SUPFAM" id="SSF101751">
    <property type="entry name" value="Hydrophobin II, HfbII"/>
    <property type="match status" value="1"/>
</dbReference>
<dbReference type="AlphaFoldDB" id="A0A4Z0YST0"/>
<keyword evidence="7" id="KW-1185">Reference proteome</keyword>
<name>A0A4Z0YST0_9PEZI</name>
<feature type="signal peptide" evidence="5">
    <location>
        <begin position="1"/>
        <end position="17"/>
    </location>
</feature>
<feature type="compositionally biased region" description="Low complexity" evidence="4">
    <location>
        <begin position="31"/>
        <end position="92"/>
    </location>
</feature>
<feature type="compositionally biased region" description="Gly residues" evidence="4">
    <location>
        <begin position="93"/>
        <end position="107"/>
    </location>
</feature>
<reference evidence="6 7" key="1">
    <citation type="submission" date="2019-03" db="EMBL/GenBank/DDBJ databases">
        <title>Draft genome sequence of Xylaria hypoxylon DSM 108379, a ubiquitous saprotrophic-parasitic fungi on hardwood.</title>
        <authorList>
            <person name="Buettner E."/>
            <person name="Leonhardt S."/>
            <person name="Gebauer A.M."/>
            <person name="Liers C."/>
            <person name="Hofrichter M."/>
            <person name="Kellner H."/>
        </authorList>
    </citation>
    <scope>NUCLEOTIDE SEQUENCE [LARGE SCALE GENOMIC DNA]</scope>
    <source>
        <strain evidence="6 7">DSM 108379</strain>
    </source>
</reference>
<feature type="chain" id="PRO_5021491586" description="Hydrophobin" evidence="5">
    <location>
        <begin position="18"/>
        <end position="234"/>
    </location>
</feature>
<evidence type="ECO:0000256" key="1">
    <source>
        <dbReference type="ARBA" id="ARBA00004196"/>
    </source>
</evidence>
<accession>A0A4Z0YST0</accession>
<dbReference type="CDD" id="cd23508">
    <property type="entry name" value="hydrophobin_II"/>
    <property type="match status" value="1"/>
</dbReference>
<dbReference type="EMBL" id="SKBN01000013">
    <property type="protein sequence ID" value="TGJ87449.1"/>
    <property type="molecule type" value="Genomic_DNA"/>
</dbReference>
<evidence type="ECO:0000313" key="6">
    <source>
        <dbReference type="EMBL" id="TGJ87449.1"/>
    </source>
</evidence>
<comment type="similarity">
    <text evidence="2">Belongs to the cerato-ulmin hydrophobin family.</text>
</comment>
<comment type="subcellular location">
    <subcellularLocation>
        <location evidence="1">Cell envelope</location>
    </subcellularLocation>
</comment>
<proteinExistence type="inferred from homology"/>
<keyword evidence="5" id="KW-0732">Signal</keyword>
<evidence type="ECO:0000256" key="4">
    <source>
        <dbReference type="SAM" id="MobiDB-lite"/>
    </source>
</evidence>
<comment type="caution">
    <text evidence="6">The sequence shown here is derived from an EMBL/GenBank/DDBJ whole genome shotgun (WGS) entry which is preliminary data.</text>
</comment>
<dbReference type="Gene3D" id="3.20.120.10">
    <property type="entry name" value="Hydrophobin"/>
    <property type="match status" value="1"/>
</dbReference>
<feature type="compositionally biased region" description="Low complexity" evidence="4">
    <location>
        <begin position="108"/>
        <end position="157"/>
    </location>
</feature>
<dbReference type="PANTHER" id="PTHR42341:SF1">
    <property type="entry name" value="HYDROPHOBIN"/>
    <property type="match status" value="1"/>
</dbReference>
<dbReference type="OrthoDB" id="4500971at2759"/>
<dbReference type="GO" id="GO:0005576">
    <property type="term" value="C:extracellular region"/>
    <property type="evidence" value="ECO:0007669"/>
    <property type="project" value="InterPro"/>
</dbReference>
<dbReference type="Pfam" id="PF06766">
    <property type="entry name" value="Hydrophobin_2"/>
    <property type="match status" value="1"/>
</dbReference>
<evidence type="ECO:0000313" key="7">
    <source>
        <dbReference type="Proteomes" id="UP000297716"/>
    </source>
</evidence>
<evidence type="ECO:0000256" key="3">
    <source>
        <dbReference type="ARBA" id="ARBA00023157"/>
    </source>
</evidence>
<organism evidence="6 7">
    <name type="scientific">Xylaria hypoxylon</name>
    <dbReference type="NCBI Taxonomy" id="37992"/>
    <lineage>
        <taxon>Eukaryota</taxon>
        <taxon>Fungi</taxon>
        <taxon>Dikarya</taxon>
        <taxon>Ascomycota</taxon>
        <taxon>Pezizomycotina</taxon>
        <taxon>Sordariomycetes</taxon>
        <taxon>Xylariomycetidae</taxon>
        <taxon>Xylariales</taxon>
        <taxon>Xylariaceae</taxon>
        <taxon>Xylaria</taxon>
    </lineage>
</organism>
<evidence type="ECO:0000256" key="2">
    <source>
        <dbReference type="ARBA" id="ARBA00009576"/>
    </source>
</evidence>
<dbReference type="STRING" id="37992.A0A4Z0YST0"/>
<sequence>MQFSILVTSLLATAVAASPIDLLNLEPDTYPTSTTTTPHGGYPTTTGYPTGYPTSSTTKPGGGHSSSTTKPGGGHSSSTTKPGGGHSSSTTKPGGGSSTTTTPGGGSSTTSSTTTPGGGSTTSSTTTPGGGSTTSSTTTTTPGGGSPTSSTTSPGTPYPTGGYFACPSGLYSVEQCCATDILGVADLDCHSPSAVPSSAANFQAICAAGGQRARCCVIPILGQAVLCETPAGVV</sequence>
<dbReference type="InterPro" id="IPR010636">
    <property type="entry name" value="Class_II_hydrophobin"/>
</dbReference>
<gene>
    <name evidence="6" type="ORF">E0Z10_g1295</name>
</gene>
<feature type="region of interest" description="Disordered" evidence="4">
    <location>
        <begin position="31"/>
        <end position="157"/>
    </location>
</feature>
<dbReference type="Proteomes" id="UP000297716">
    <property type="component" value="Unassembled WGS sequence"/>
</dbReference>
<dbReference type="InterPro" id="IPR036686">
    <property type="entry name" value="Class_II_Hydrophobin_sf"/>
</dbReference>
<keyword evidence="3" id="KW-1015">Disulfide bond</keyword>
<evidence type="ECO:0008006" key="8">
    <source>
        <dbReference type="Google" id="ProtNLM"/>
    </source>
</evidence>
<protein>
    <recommendedName>
        <fullName evidence="8">Hydrophobin</fullName>
    </recommendedName>
</protein>
<evidence type="ECO:0000256" key="5">
    <source>
        <dbReference type="SAM" id="SignalP"/>
    </source>
</evidence>
<dbReference type="PANTHER" id="PTHR42341">
    <property type="entry name" value="HYDROPHOBIN"/>
    <property type="match status" value="1"/>
</dbReference>